<feature type="non-terminal residue" evidence="1">
    <location>
        <position position="1"/>
    </location>
</feature>
<proteinExistence type="predicted"/>
<name>A0A8S9X3W5_APOLU</name>
<keyword evidence="2" id="KW-1185">Reference proteome</keyword>
<protein>
    <submittedName>
        <fullName evidence="1">Uncharacterized protein</fullName>
    </submittedName>
</protein>
<evidence type="ECO:0000313" key="1">
    <source>
        <dbReference type="EMBL" id="KAF6203667.1"/>
    </source>
</evidence>
<comment type="caution">
    <text evidence="1">The sequence shown here is derived from an EMBL/GenBank/DDBJ whole genome shotgun (WGS) entry which is preliminary data.</text>
</comment>
<dbReference type="EMBL" id="WIXP02000010">
    <property type="protein sequence ID" value="KAF6203667.1"/>
    <property type="molecule type" value="Genomic_DNA"/>
</dbReference>
<reference evidence="1" key="1">
    <citation type="journal article" date="2021" name="Mol. Ecol. Resour.">
        <title>Apolygus lucorum genome provides insights into omnivorousness and mesophyll feeding.</title>
        <authorList>
            <person name="Liu Y."/>
            <person name="Liu H."/>
            <person name="Wang H."/>
            <person name="Huang T."/>
            <person name="Liu B."/>
            <person name="Yang B."/>
            <person name="Yin L."/>
            <person name="Li B."/>
            <person name="Zhang Y."/>
            <person name="Zhang S."/>
            <person name="Jiang F."/>
            <person name="Zhang X."/>
            <person name="Ren Y."/>
            <person name="Wang B."/>
            <person name="Wang S."/>
            <person name="Lu Y."/>
            <person name="Wu K."/>
            <person name="Fan W."/>
            <person name="Wang G."/>
        </authorList>
    </citation>
    <scope>NUCLEOTIDE SEQUENCE</scope>
    <source>
        <strain evidence="1">12Hb</strain>
    </source>
</reference>
<sequence length="37" mass="4448">LFPDSSEWGLKEDRVSRCWYVSSLDNMEQTRFEIDAH</sequence>
<evidence type="ECO:0000313" key="2">
    <source>
        <dbReference type="Proteomes" id="UP000466442"/>
    </source>
</evidence>
<gene>
    <name evidence="1" type="ORF">GE061_001999</name>
</gene>
<dbReference type="Proteomes" id="UP000466442">
    <property type="component" value="Unassembled WGS sequence"/>
</dbReference>
<dbReference type="AlphaFoldDB" id="A0A8S9X3W5"/>
<organism evidence="1 2">
    <name type="scientific">Apolygus lucorum</name>
    <name type="common">Small green plant bug</name>
    <name type="synonym">Lygocoris lucorum</name>
    <dbReference type="NCBI Taxonomy" id="248454"/>
    <lineage>
        <taxon>Eukaryota</taxon>
        <taxon>Metazoa</taxon>
        <taxon>Ecdysozoa</taxon>
        <taxon>Arthropoda</taxon>
        <taxon>Hexapoda</taxon>
        <taxon>Insecta</taxon>
        <taxon>Pterygota</taxon>
        <taxon>Neoptera</taxon>
        <taxon>Paraneoptera</taxon>
        <taxon>Hemiptera</taxon>
        <taxon>Heteroptera</taxon>
        <taxon>Panheteroptera</taxon>
        <taxon>Cimicomorpha</taxon>
        <taxon>Miridae</taxon>
        <taxon>Mirini</taxon>
        <taxon>Apolygus</taxon>
    </lineage>
</organism>
<accession>A0A8S9X3W5</accession>